<proteinExistence type="predicted"/>
<name>A0A5C4TFM6_9BACL</name>
<dbReference type="Pfam" id="PF04909">
    <property type="entry name" value="Amidohydro_2"/>
    <property type="match status" value="1"/>
</dbReference>
<evidence type="ECO:0000256" key="1">
    <source>
        <dbReference type="ARBA" id="ARBA00023239"/>
    </source>
</evidence>
<comment type="caution">
    <text evidence="3">The sequence shown here is derived from an EMBL/GenBank/DDBJ whole genome shotgun (WGS) entry which is preliminary data.</text>
</comment>
<dbReference type="GO" id="GO:0016831">
    <property type="term" value="F:carboxy-lyase activity"/>
    <property type="evidence" value="ECO:0007669"/>
    <property type="project" value="InterPro"/>
</dbReference>
<dbReference type="RefSeq" id="WP_139600878.1">
    <property type="nucleotide sequence ID" value="NZ_VDCQ01000004.1"/>
</dbReference>
<keyword evidence="4" id="KW-1185">Reference proteome</keyword>
<dbReference type="GO" id="GO:0019748">
    <property type="term" value="P:secondary metabolic process"/>
    <property type="evidence" value="ECO:0007669"/>
    <property type="project" value="TreeGrafter"/>
</dbReference>
<dbReference type="OrthoDB" id="2533941at2"/>
<dbReference type="GO" id="GO:0016787">
    <property type="term" value="F:hydrolase activity"/>
    <property type="evidence" value="ECO:0007669"/>
    <property type="project" value="UniProtKB-KW"/>
</dbReference>
<keyword evidence="3" id="KW-0378">Hydrolase</keyword>
<reference evidence="3 4" key="1">
    <citation type="submission" date="2019-05" db="EMBL/GenBank/DDBJ databases">
        <title>We sequenced the genome of Paenibacillus hemerocallicola KCTC 33185 for further insight into its adaptation and study the phylogeny of Paenibacillus.</title>
        <authorList>
            <person name="Narsing Rao M.P."/>
        </authorList>
    </citation>
    <scope>NUCLEOTIDE SEQUENCE [LARGE SCALE GENOMIC DNA]</scope>
    <source>
        <strain evidence="3 4">KCTC 33185</strain>
    </source>
</reference>
<feature type="domain" description="Amidohydrolase-related" evidence="2">
    <location>
        <begin position="60"/>
        <end position="351"/>
    </location>
</feature>
<dbReference type="Proteomes" id="UP000307943">
    <property type="component" value="Unassembled WGS sequence"/>
</dbReference>
<evidence type="ECO:0000313" key="4">
    <source>
        <dbReference type="Proteomes" id="UP000307943"/>
    </source>
</evidence>
<dbReference type="InterPro" id="IPR006680">
    <property type="entry name" value="Amidohydro-rel"/>
</dbReference>
<dbReference type="EMBL" id="VDCQ01000004">
    <property type="protein sequence ID" value="TNJ67592.1"/>
    <property type="molecule type" value="Genomic_DNA"/>
</dbReference>
<dbReference type="PANTHER" id="PTHR21240:SF28">
    <property type="entry name" value="ISO-OROTATE DECARBOXYLASE (EUROFUNG)"/>
    <property type="match status" value="1"/>
</dbReference>
<evidence type="ECO:0000313" key="3">
    <source>
        <dbReference type="EMBL" id="TNJ67592.1"/>
    </source>
</evidence>
<dbReference type="InterPro" id="IPR032466">
    <property type="entry name" value="Metal_Hydrolase"/>
</dbReference>
<keyword evidence="1" id="KW-0456">Lyase</keyword>
<dbReference type="SUPFAM" id="SSF51556">
    <property type="entry name" value="Metallo-dependent hydrolases"/>
    <property type="match status" value="1"/>
</dbReference>
<sequence length="351" mass="38996">MRTPTRIIDCNVHHAFRSPADLLPYVEEPWKTQVKQFGFRSPRTYGPPGKSHVASAYVPEGADAAADPDRLSGAFLDAYDIEYAILTGSMYAISVHADPDYSAALASAYNDHLVGQWLPKSPRYKGAMTVAMQDPQQAAREIDRIGGHPDIVQIGVSSGAPVPYGQRCYYPIYEAAERRGLPIAIHPGTEGGGIANPPTAAGYVSDYFQFHTALPHSLIAHMISLIGEGVFERFPSLKFVIAGAGIAWLPHLMWRMDRNYKALRSTVPLLKKMPSQYIRDHFYITTQPIDESDHPDSMRQLFDMTDAERMIVFASGYPDWDFDDPSAILPGLSDDARLRIFYANAKELYGL</sequence>
<organism evidence="3 4">
    <name type="scientific">Paenibacillus hemerocallicola</name>
    <dbReference type="NCBI Taxonomy" id="1172614"/>
    <lineage>
        <taxon>Bacteria</taxon>
        <taxon>Bacillati</taxon>
        <taxon>Bacillota</taxon>
        <taxon>Bacilli</taxon>
        <taxon>Bacillales</taxon>
        <taxon>Paenibacillaceae</taxon>
        <taxon>Paenibacillus</taxon>
    </lineage>
</organism>
<dbReference type="GO" id="GO:0005737">
    <property type="term" value="C:cytoplasm"/>
    <property type="evidence" value="ECO:0007669"/>
    <property type="project" value="TreeGrafter"/>
</dbReference>
<dbReference type="AlphaFoldDB" id="A0A5C4TFM6"/>
<dbReference type="Gene3D" id="3.20.20.140">
    <property type="entry name" value="Metal-dependent hydrolases"/>
    <property type="match status" value="1"/>
</dbReference>
<gene>
    <name evidence="3" type="ORF">FE784_04205</name>
</gene>
<dbReference type="InterPro" id="IPR032465">
    <property type="entry name" value="ACMSD"/>
</dbReference>
<protein>
    <submittedName>
        <fullName evidence="3">Amidohydrolase</fullName>
    </submittedName>
</protein>
<accession>A0A5C4TFM6</accession>
<evidence type="ECO:0000259" key="2">
    <source>
        <dbReference type="Pfam" id="PF04909"/>
    </source>
</evidence>
<dbReference type="PANTHER" id="PTHR21240">
    <property type="entry name" value="2-AMINO-3-CARBOXYLMUCONATE-6-SEMIALDEHYDE DECARBOXYLASE"/>
    <property type="match status" value="1"/>
</dbReference>